<accession>A0A432XVW7</accession>
<dbReference type="Proteomes" id="UP000287198">
    <property type="component" value="Unassembled WGS sequence"/>
</dbReference>
<evidence type="ECO:0000313" key="1">
    <source>
        <dbReference type="EMBL" id="RUO52888.1"/>
    </source>
</evidence>
<evidence type="ECO:0008006" key="3">
    <source>
        <dbReference type="Google" id="ProtNLM"/>
    </source>
</evidence>
<name>A0A432XVW7_9GAMM</name>
<dbReference type="OrthoDB" id="9785445at2"/>
<protein>
    <recommendedName>
        <fullName evidence="3">Transmembrane cytochrome oxidase associated protein</fullName>
    </recommendedName>
</protein>
<evidence type="ECO:0000313" key="2">
    <source>
        <dbReference type="Proteomes" id="UP000287198"/>
    </source>
</evidence>
<organism evidence="1 2">
    <name type="scientific">Pseudidiomarina halophila</name>
    <dbReference type="NCBI Taxonomy" id="1449799"/>
    <lineage>
        <taxon>Bacteria</taxon>
        <taxon>Pseudomonadati</taxon>
        <taxon>Pseudomonadota</taxon>
        <taxon>Gammaproteobacteria</taxon>
        <taxon>Alteromonadales</taxon>
        <taxon>Idiomarinaceae</taxon>
        <taxon>Pseudidiomarina</taxon>
    </lineage>
</organism>
<keyword evidence="2" id="KW-1185">Reference proteome</keyword>
<proteinExistence type="predicted"/>
<sequence length="181" mass="19906">MTSVKKSRATLIGVVLAFALPVIGAKFVLDQSWYQGAATNKGTMIVPPIELSDELQARLPEGWRVGLVADNNCGAPCQQGLYAMNQLDVALGKESSRVKPIVFSRQQLDFDLAQTPLVKAIIDPEFPAAFADLPPHRLFIIDPLGNVMLHYDTYGNEEEMRAEAKNLLSDLRTLLKLSRIG</sequence>
<gene>
    <name evidence="1" type="ORF">CWI69_07580</name>
</gene>
<reference evidence="2" key="1">
    <citation type="journal article" date="2018" name="Front. Microbiol.">
        <title>Genome-Based Analysis Reveals the Taxonomy and Diversity of the Family Idiomarinaceae.</title>
        <authorList>
            <person name="Liu Y."/>
            <person name="Lai Q."/>
            <person name="Shao Z."/>
        </authorList>
    </citation>
    <scope>NUCLEOTIDE SEQUENCE [LARGE SCALE GENOMIC DNA]</scope>
    <source>
        <strain evidence="2">BH195</strain>
    </source>
</reference>
<dbReference type="RefSeq" id="WP_126763429.1">
    <property type="nucleotide sequence ID" value="NZ_JBHLTZ010000012.1"/>
</dbReference>
<comment type="caution">
    <text evidence="1">The sequence shown here is derived from an EMBL/GenBank/DDBJ whole genome shotgun (WGS) entry which is preliminary data.</text>
</comment>
<dbReference type="AlphaFoldDB" id="A0A432XVW7"/>
<dbReference type="EMBL" id="PIPW01000002">
    <property type="protein sequence ID" value="RUO52888.1"/>
    <property type="molecule type" value="Genomic_DNA"/>
</dbReference>